<feature type="repeat" description="PPR" evidence="3">
    <location>
        <begin position="252"/>
        <end position="286"/>
    </location>
</feature>
<feature type="repeat" description="PPR" evidence="3">
    <location>
        <begin position="140"/>
        <end position="174"/>
    </location>
</feature>
<organism evidence="4 5">
    <name type="scientific">Vanilla planifolia</name>
    <name type="common">Vanilla</name>
    <dbReference type="NCBI Taxonomy" id="51239"/>
    <lineage>
        <taxon>Eukaryota</taxon>
        <taxon>Viridiplantae</taxon>
        <taxon>Streptophyta</taxon>
        <taxon>Embryophyta</taxon>
        <taxon>Tracheophyta</taxon>
        <taxon>Spermatophyta</taxon>
        <taxon>Magnoliopsida</taxon>
        <taxon>Liliopsida</taxon>
        <taxon>Asparagales</taxon>
        <taxon>Orchidaceae</taxon>
        <taxon>Vanilloideae</taxon>
        <taxon>Vanilleae</taxon>
        <taxon>Vanilla</taxon>
    </lineage>
</organism>
<feature type="repeat" description="PPR" evidence="3">
    <location>
        <begin position="458"/>
        <end position="492"/>
    </location>
</feature>
<dbReference type="PROSITE" id="PS51375">
    <property type="entry name" value="PPR"/>
    <property type="match status" value="10"/>
</dbReference>
<comment type="caution">
    <text evidence="4">The sequence shown here is derived from an EMBL/GenBank/DDBJ whole genome shotgun (WGS) entry which is preliminary data.</text>
</comment>
<keyword evidence="2" id="KW-0677">Repeat</keyword>
<evidence type="ECO:0000256" key="3">
    <source>
        <dbReference type="PROSITE-ProRule" id="PRU00708"/>
    </source>
</evidence>
<dbReference type="Gene3D" id="1.25.40.10">
    <property type="entry name" value="Tetratricopeptide repeat domain"/>
    <property type="match status" value="6"/>
</dbReference>
<dbReference type="OrthoDB" id="7344096at2759"/>
<dbReference type="AlphaFoldDB" id="A0A835V9Q3"/>
<gene>
    <name evidence="4" type="ORF">HPP92_006127</name>
</gene>
<dbReference type="NCBIfam" id="TIGR00756">
    <property type="entry name" value="PPR"/>
    <property type="match status" value="10"/>
</dbReference>
<reference evidence="4 5" key="1">
    <citation type="journal article" date="2020" name="Nat. Food">
        <title>A phased Vanilla planifolia genome enables genetic improvement of flavour and production.</title>
        <authorList>
            <person name="Hasing T."/>
            <person name="Tang H."/>
            <person name="Brym M."/>
            <person name="Khazi F."/>
            <person name="Huang T."/>
            <person name="Chambers A.H."/>
        </authorList>
    </citation>
    <scope>NUCLEOTIDE SEQUENCE [LARGE SCALE GENOMIC DNA]</scope>
    <source>
        <tissue evidence="4">Leaf</tissue>
    </source>
</reference>
<evidence type="ECO:0000256" key="2">
    <source>
        <dbReference type="ARBA" id="ARBA00022737"/>
    </source>
</evidence>
<dbReference type="PANTHER" id="PTHR47936">
    <property type="entry name" value="PPR_LONG DOMAIN-CONTAINING PROTEIN"/>
    <property type="match status" value="1"/>
</dbReference>
<dbReference type="PANTHER" id="PTHR47936:SF1">
    <property type="entry name" value="PENTATRICOPEPTIDE REPEAT-CONTAINING PROTEIN GUN1, CHLOROPLASTIC"/>
    <property type="match status" value="1"/>
</dbReference>
<keyword evidence="5" id="KW-1185">Reference proteome</keyword>
<sequence length="793" mass="89900">MLSCRGSSFNPILQQLRGAKFTLENGQVFLCDVHSRERKRQTVLLVNLVQEPIGIRLRSNFDRVGKAGELCPARYSAYGGCIPMILHALEELRDVNEALTPWEGNLGNKERTIVLKEQNNWERAFEIFNWFKGKGCYEINVIHYNIVLGLLGRAKQWDLLWSLWDEMQSKGIMPTNATYATLINAYSKGGLKREALMWLGEMYKRGVKPDEVTMGTIVQAYKKAGDYLKAEDFFKRWSLVMGYAPQGKKSYSLYTYNTLIDTYGKAGLLKEAFNTFAQMLSEGIVPDTVTLNTMIHICGSHGRFEEVVSFLEMMDELCGALLIPAYNILISLYTQIDDIGMATNYFSKMKEAGLVPDFVSYRTLLYAFAIRCMVEHAESLVMEMELQALEIDEYTQTALTRMYVKAGMLEQSWAWFEKFCDKMSSECYSANIDAFGEQGILFLAEKAFTCCTERHKLSVLVFNVMIKAYGVNEKYDKACDMFNIMKDYGIFPDKCTYISLVQILSDAGLLCKALIYVRRMQEAGLVSDCVPYSMVISGFTKLGEVKMAVELFNEMINFGFHPDIVVYSVLINAFAEVGFTHEAIACVESMKHEGLAPNSIICNSLIKLYTRVGHLHEAEQIYHLAKTLEGGPHPYSSNCMIHLYCENVMVCEAEEIFHCLKLNGDANEFSYAMMLCLYKKMGRFAEAYKIARDMQDLGLVSDAFSYNNMICLFASDGRLKETLETFQQMLAKGLQPGDATFKALGVVMLKRGASKEAIKQLEKSSQKDSQGTCHEWVKALSDMARLDGVFHWF</sequence>
<dbReference type="Pfam" id="PF01535">
    <property type="entry name" value="PPR"/>
    <property type="match status" value="4"/>
</dbReference>
<evidence type="ECO:0000313" key="4">
    <source>
        <dbReference type="EMBL" id="KAG0492729.1"/>
    </source>
</evidence>
<dbReference type="Pfam" id="PF13041">
    <property type="entry name" value="PPR_2"/>
    <property type="match status" value="5"/>
</dbReference>
<dbReference type="Proteomes" id="UP000636800">
    <property type="component" value="Chromosome 2"/>
</dbReference>
<protein>
    <recommendedName>
        <fullName evidence="6">Pentatricopeptide repeat-containing protein</fullName>
    </recommendedName>
</protein>
<evidence type="ECO:0000313" key="5">
    <source>
        <dbReference type="Proteomes" id="UP000636800"/>
    </source>
</evidence>
<dbReference type="InterPro" id="IPR011990">
    <property type="entry name" value="TPR-like_helical_dom_sf"/>
</dbReference>
<feature type="repeat" description="PPR" evidence="3">
    <location>
        <begin position="528"/>
        <end position="562"/>
    </location>
</feature>
<dbReference type="SUPFAM" id="SSF81901">
    <property type="entry name" value="HCP-like"/>
    <property type="match status" value="1"/>
</dbReference>
<feature type="repeat" description="PPR" evidence="3">
    <location>
        <begin position="322"/>
        <end position="356"/>
    </location>
</feature>
<name>A0A835V9Q3_VANPL</name>
<feature type="repeat" description="PPR" evidence="3">
    <location>
        <begin position="175"/>
        <end position="209"/>
    </location>
</feature>
<proteinExistence type="inferred from homology"/>
<feature type="repeat" description="PPR" evidence="3">
    <location>
        <begin position="667"/>
        <end position="701"/>
    </location>
</feature>
<feature type="repeat" description="PPR" evidence="3">
    <location>
        <begin position="287"/>
        <end position="317"/>
    </location>
</feature>
<dbReference type="EMBL" id="JADCNL010000002">
    <property type="protein sequence ID" value="KAG0492729.1"/>
    <property type="molecule type" value="Genomic_DNA"/>
</dbReference>
<dbReference type="InterPro" id="IPR002885">
    <property type="entry name" value="PPR_rpt"/>
</dbReference>
<accession>A0A835V9Q3</accession>
<evidence type="ECO:0000256" key="1">
    <source>
        <dbReference type="ARBA" id="ARBA00007626"/>
    </source>
</evidence>
<feature type="repeat" description="PPR" evidence="3">
    <location>
        <begin position="563"/>
        <end position="597"/>
    </location>
</feature>
<comment type="similarity">
    <text evidence="1">Belongs to the PPR family. P subfamily.</text>
</comment>
<dbReference type="SUPFAM" id="SSF48452">
    <property type="entry name" value="TPR-like"/>
    <property type="match status" value="1"/>
</dbReference>
<evidence type="ECO:0008006" key="6">
    <source>
        <dbReference type="Google" id="ProtNLM"/>
    </source>
</evidence>
<dbReference type="Pfam" id="PF13812">
    <property type="entry name" value="PPR_3"/>
    <property type="match status" value="1"/>
</dbReference>
<feature type="repeat" description="PPR" evidence="3">
    <location>
        <begin position="702"/>
        <end position="736"/>
    </location>
</feature>